<evidence type="ECO:0000313" key="1">
    <source>
        <dbReference type="EMBL" id="GAA1013076.1"/>
    </source>
</evidence>
<comment type="caution">
    <text evidence="1">The sequence shown here is derived from an EMBL/GenBank/DDBJ whole genome shotgun (WGS) entry which is preliminary data.</text>
</comment>
<organism evidence="1 2">
    <name type="scientific">Streptomyces thermogriseus</name>
    <dbReference type="NCBI Taxonomy" id="75292"/>
    <lineage>
        <taxon>Bacteria</taxon>
        <taxon>Bacillati</taxon>
        <taxon>Actinomycetota</taxon>
        <taxon>Actinomycetes</taxon>
        <taxon>Kitasatosporales</taxon>
        <taxon>Streptomycetaceae</taxon>
        <taxon>Streptomyces</taxon>
    </lineage>
</organism>
<gene>
    <name evidence="1" type="ORF">GCM10009564_38630</name>
</gene>
<accession>A0ABN1T2Q8</accession>
<dbReference type="Proteomes" id="UP001501072">
    <property type="component" value="Unassembled WGS sequence"/>
</dbReference>
<evidence type="ECO:0008006" key="3">
    <source>
        <dbReference type="Google" id="ProtNLM"/>
    </source>
</evidence>
<name>A0ABN1T2Q8_9ACTN</name>
<evidence type="ECO:0000313" key="2">
    <source>
        <dbReference type="Proteomes" id="UP001501072"/>
    </source>
</evidence>
<dbReference type="RefSeq" id="WP_346073640.1">
    <property type="nucleotide sequence ID" value="NZ_BAAAHU010000043.1"/>
</dbReference>
<reference evidence="1 2" key="1">
    <citation type="journal article" date="2019" name="Int. J. Syst. Evol. Microbiol.">
        <title>The Global Catalogue of Microorganisms (GCM) 10K type strain sequencing project: providing services to taxonomists for standard genome sequencing and annotation.</title>
        <authorList>
            <consortium name="The Broad Institute Genomics Platform"/>
            <consortium name="The Broad Institute Genome Sequencing Center for Infectious Disease"/>
            <person name="Wu L."/>
            <person name="Ma J."/>
        </authorList>
    </citation>
    <scope>NUCLEOTIDE SEQUENCE [LARGE SCALE GENOMIC DNA]</scope>
    <source>
        <strain evidence="1 2">JCM 11269</strain>
    </source>
</reference>
<dbReference type="EMBL" id="BAAAHU010000043">
    <property type="protein sequence ID" value="GAA1013076.1"/>
    <property type="molecule type" value="Genomic_DNA"/>
</dbReference>
<keyword evidence="2" id="KW-1185">Reference proteome</keyword>
<sequence>MRKRRKRARPDRPLPSELCDLCGAVFPRSEAVRGRVADSSAVHPTDVWADGLRRVVACCEEHLEAIRKEYEGRAFVPEELWAAKIDRALSGGTQSLTMGQLGCRTGLQESQIRRAIAWHNAHLRQRPEP</sequence>
<proteinExistence type="predicted"/>
<protein>
    <recommendedName>
        <fullName evidence="3">HNH endonuclease</fullName>
    </recommendedName>
</protein>